<feature type="transmembrane region" description="Helical" evidence="6">
    <location>
        <begin position="458"/>
        <end position="480"/>
    </location>
</feature>
<dbReference type="EMBL" id="KN847520">
    <property type="protein sequence ID" value="KIV96818.1"/>
    <property type="molecule type" value="Genomic_DNA"/>
</dbReference>
<feature type="transmembrane region" description="Helical" evidence="6">
    <location>
        <begin position="124"/>
        <end position="148"/>
    </location>
</feature>
<feature type="region of interest" description="Disordered" evidence="5">
    <location>
        <begin position="1"/>
        <end position="70"/>
    </location>
</feature>
<feature type="transmembrane region" description="Helical" evidence="6">
    <location>
        <begin position="280"/>
        <end position="299"/>
    </location>
</feature>
<dbReference type="InterPro" id="IPR020846">
    <property type="entry name" value="MFS_dom"/>
</dbReference>
<feature type="transmembrane region" description="Helical" evidence="6">
    <location>
        <begin position="391"/>
        <end position="410"/>
    </location>
</feature>
<evidence type="ECO:0000313" key="9">
    <source>
        <dbReference type="Proteomes" id="UP000054302"/>
    </source>
</evidence>
<feature type="compositionally biased region" description="Pro residues" evidence="5">
    <location>
        <begin position="1"/>
        <end position="11"/>
    </location>
</feature>
<keyword evidence="9" id="KW-1185">Reference proteome</keyword>
<evidence type="ECO:0000256" key="6">
    <source>
        <dbReference type="SAM" id="Phobius"/>
    </source>
</evidence>
<feature type="transmembrane region" description="Helical" evidence="6">
    <location>
        <begin position="487"/>
        <end position="507"/>
    </location>
</feature>
<dbReference type="GO" id="GO:0022857">
    <property type="term" value="F:transmembrane transporter activity"/>
    <property type="evidence" value="ECO:0007669"/>
    <property type="project" value="InterPro"/>
</dbReference>
<feature type="compositionally biased region" description="Low complexity" evidence="5">
    <location>
        <begin position="48"/>
        <end position="57"/>
    </location>
</feature>
<feature type="compositionally biased region" description="Polar residues" evidence="5">
    <location>
        <begin position="12"/>
        <end position="22"/>
    </location>
</feature>
<dbReference type="STRING" id="212818.A0A0D2AD06"/>
<feature type="transmembrane region" description="Helical" evidence="6">
    <location>
        <begin position="527"/>
        <end position="547"/>
    </location>
</feature>
<reference evidence="8 9" key="1">
    <citation type="submission" date="2015-01" db="EMBL/GenBank/DDBJ databases">
        <title>The Genome Sequence of Exophiala mesophila CBS40295.</title>
        <authorList>
            <consortium name="The Broad Institute Genomics Platform"/>
            <person name="Cuomo C."/>
            <person name="de Hoog S."/>
            <person name="Gorbushina A."/>
            <person name="Stielow B."/>
            <person name="Teixiera M."/>
            <person name="Abouelleil A."/>
            <person name="Chapman S.B."/>
            <person name="Priest M."/>
            <person name="Young S.K."/>
            <person name="Wortman J."/>
            <person name="Nusbaum C."/>
            <person name="Birren B."/>
        </authorList>
    </citation>
    <scope>NUCLEOTIDE SEQUENCE [LARGE SCALE GENOMIC DNA]</scope>
    <source>
        <strain evidence="8 9">CBS 40295</strain>
    </source>
</reference>
<dbReference type="InterPro" id="IPR011701">
    <property type="entry name" value="MFS"/>
</dbReference>
<dbReference type="OMA" id="WSRYDQK"/>
<dbReference type="GO" id="GO:0005886">
    <property type="term" value="C:plasma membrane"/>
    <property type="evidence" value="ECO:0007669"/>
    <property type="project" value="TreeGrafter"/>
</dbReference>
<feature type="transmembrane region" description="Helical" evidence="6">
    <location>
        <begin position="248"/>
        <end position="268"/>
    </location>
</feature>
<name>A0A0D2AD06_EXOME</name>
<evidence type="ECO:0000259" key="7">
    <source>
        <dbReference type="PROSITE" id="PS50850"/>
    </source>
</evidence>
<evidence type="ECO:0000313" key="8">
    <source>
        <dbReference type="EMBL" id="KIV96818.1"/>
    </source>
</evidence>
<dbReference type="SUPFAM" id="SSF103473">
    <property type="entry name" value="MFS general substrate transporter"/>
    <property type="match status" value="1"/>
</dbReference>
<dbReference type="OrthoDB" id="3365399at2759"/>
<dbReference type="InterPro" id="IPR036259">
    <property type="entry name" value="MFS_trans_sf"/>
</dbReference>
<feature type="transmembrane region" description="Helical" evidence="6">
    <location>
        <begin position="356"/>
        <end position="379"/>
    </location>
</feature>
<dbReference type="GeneID" id="27318479"/>
<dbReference type="PANTHER" id="PTHR23502:SF12">
    <property type="entry name" value="MULTIDRUG TRANSPORTER, PUTATIVE (AFU_ORTHOLOGUE AFUA_1G06440)-RELATED"/>
    <property type="match status" value="1"/>
</dbReference>
<dbReference type="FunFam" id="1.20.1250.20:FF:000011">
    <property type="entry name" value="MFS multidrug transporter, putative"/>
    <property type="match status" value="1"/>
</dbReference>
<proteinExistence type="predicted"/>
<dbReference type="PROSITE" id="PS50850">
    <property type="entry name" value="MFS"/>
    <property type="match status" value="1"/>
</dbReference>
<dbReference type="Proteomes" id="UP000054302">
    <property type="component" value="Unassembled WGS sequence"/>
</dbReference>
<dbReference type="HOGENOM" id="CLU_008455_11_6_1"/>
<sequence length="632" mass="70021">MADPTNPPPPAVSTQIQSSNPQVRLEPPTPIQDGQQAPRLTSDKEYYTTTTNSPTSTVARSDSDHEDRPLTLIPTRNSRLEATRTVTRLSTAGTTFTADPNFEVDFEGDDSENPRNWPLYYKSWVLFCVSISTLLVVANSTAYTAAMGDMMIEFGVSDKAIATLGVTTYLFGLAIGSLLLAPIAETYGRRPVYGICMFLFVIFVIPGSLLSNFGGIITVRFVAALFGSAMIANAPGTIADMVADEYRAVAFSVWSIGPMNGPVIGPVFSGYSTEALSWRWTNWIIVIWGGVSWVLMATLKESYSPVLLQKRAAKMRKENDDPRYWSRFDVKVGFLELMKINLSRPFIMAVTEPICIFWNGYISLIYGILYLCFVAYPIVFREERGWSLGQTGLSFIGIGIGSMIGISMVKPITKMINSHRRDEHGMVPPEAMMSIVCIGSILCPLGQLWFAWTCYPTSIHWALPIAAGIPFGAGNCFVFIYAGNYLAYSYGIYASSAMAGNAVLRSLLGGTLPLAGPPMYRAMGPNWAGTLLGLLEVAIIPIPFLFYKYGHRIRQKSSMIRGLRENEMRQERKRRAAEERLNIAVLSGDDMEKQDAQLNLCRIRSRVDEARDIEEHGQEILNRNQGYGSEKV</sequence>
<evidence type="ECO:0000256" key="1">
    <source>
        <dbReference type="ARBA" id="ARBA00004141"/>
    </source>
</evidence>
<keyword evidence="2 6" id="KW-0812">Transmembrane</keyword>
<evidence type="ECO:0000256" key="5">
    <source>
        <dbReference type="SAM" id="MobiDB-lite"/>
    </source>
</evidence>
<evidence type="ECO:0000256" key="3">
    <source>
        <dbReference type="ARBA" id="ARBA00022989"/>
    </source>
</evidence>
<protein>
    <recommendedName>
        <fullName evidence="7">Major facilitator superfamily (MFS) profile domain-containing protein</fullName>
    </recommendedName>
</protein>
<dbReference type="AlphaFoldDB" id="A0A0D2AD06"/>
<feature type="transmembrane region" description="Helical" evidence="6">
    <location>
        <begin position="192"/>
        <end position="210"/>
    </location>
</feature>
<comment type="subcellular location">
    <subcellularLocation>
        <location evidence="1">Membrane</location>
        <topology evidence="1">Multi-pass membrane protein</topology>
    </subcellularLocation>
</comment>
<feature type="transmembrane region" description="Helical" evidence="6">
    <location>
        <begin position="431"/>
        <end position="452"/>
    </location>
</feature>
<feature type="transmembrane region" description="Helical" evidence="6">
    <location>
        <begin position="160"/>
        <end position="180"/>
    </location>
</feature>
<organism evidence="8 9">
    <name type="scientific">Exophiala mesophila</name>
    <name type="common">Black yeast-like fungus</name>
    <dbReference type="NCBI Taxonomy" id="212818"/>
    <lineage>
        <taxon>Eukaryota</taxon>
        <taxon>Fungi</taxon>
        <taxon>Dikarya</taxon>
        <taxon>Ascomycota</taxon>
        <taxon>Pezizomycotina</taxon>
        <taxon>Eurotiomycetes</taxon>
        <taxon>Chaetothyriomycetidae</taxon>
        <taxon>Chaetothyriales</taxon>
        <taxon>Herpotrichiellaceae</taxon>
        <taxon>Exophiala</taxon>
    </lineage>
</organism>
<feature type="transmembrane region" description="Helical" evidence="6">
    <location>
        <begin position="216"/>
        <end position="236"/>
    </location>
</feature>
<dbReference type="Gene3D" id="1.20.1250.20">
    <property type="entry name" value="MFS general substrate transporter like domains"/>
    <property type="match status" value="1"/>
</dbReference>
<dbReference type="VEuPathDB" id="FungiDB:PV10_00634"/>
<feature type="domain" description="Major facilitator superfamily (MFS) profile" evidence="7">
    <location>
        <begin position="125"/>
        <end position="553"/>
    </location>
</feature>
<keyword evidence="3 6" id="KW-1133">Transmembrane helix</keyword>
<dbReference type="CDD" id="cd17323">
    <property type="entry name" value="MFS_Tpo1_MDR_like"/>
    <property type="match status" value="1"/>
</dbReference>
<dbReference type="RefSeq" id="XP_016228392.1">
    <property type="nucleotide sequence ID" value="XM_016364743.1"/>
</dbReference>
<dbReference type="Pfam" id="PF07690">
    <property type="entry name" value="MFS_1"/>
    <property type="match status" value="1"/>
</dbReference>
<evidence type="ECO:0000256" key="4">
    <source>
        <dbReference type="ARBA" id="ARBA00023136"/>
    </source>
</evidence>
<evidence type="ECO:0000256" key="2">
    <source>
        <dbReference type="ARBA" id="ARBA00022692"/>
    </source>
</evidence>
<keyword evidence="4 6" id="KW-0472">Membrane</keyword>
<accession>A0A0D2AD06</accession>
<dbReference type="PANTHER" id="PTHR23502">
    <property type="entry name" value="MAJOR FACILITATOR SUPERFAMILY"/>
    <property type="match status" value="1"/>
</dbReference>
<gene>
    <name evidence="8" type="ORF">PV10_00634</name>
</gene>